<reference evidence="1" key="1">
    <citation type="submission" date="2018-11" db="EMBL/GenBank/DDBJ databases">
        <authorList>
            <consortium name="Pathogen Informatics"/>
        </authorList>
    </citation>
    <scope>NUCLEOTIDE SEQUENCE</scope>
</reference>
<protein>
    <submittedName>
        <fullName evidence="1">Uncharacterized protein</fullName>
    </submittedName>
</protein>
<comment type="caution">
    <text evidence="1">The sequence shown here is derived from an EMBL/GenBank/DDBJ whole genome shotgun (WGS) entry which is preliminary data.</text>
</comment>
<evidence type="ECO:0000313" key="2">
    <source>
        <dbReference type="Proteomes" id="UP000784294"/>
    </source>
</evidence>
<gene>
    <name evidence="1" type="ORF">PXEA_LOCUS17677</name>
</gene>
<proteinExistence type="predicted"/>
<sequence>MYRGRRPRGRAWTEPSGLGNAQIATSSSLLFAVGLEPLGLEPATRHDFNGGAHLTGIERHFAHVPKVLRLDDVLPFDPRH</sequence>
<dbReference type="Proteomes" id="UP000784294">
    <property type="component" value="Unassembled WGS sequence"/>
</dbReference>
<name>A0A3S5CII1_9PLAT</name>
<accession>A0A3S5CII1</accession>
<dbReference type="EMBL" id="CAAALY010066644">
    <property type="protein sequence ID" value="VEL24237.1"/>
    <property type="molecule type" value="Genomic_DNA"/>
</dbReference>
<dbReference type="AlphaFoldDB" id="A0A3S5CII1"/>
<keyword evidence="2" id="KW-1185">Reference proteome</keyword>
<organism evidence="1 2">
    <name type="scientific">Protopolystoma xenopodis</name>
    <dbReference type="NCBI Taxonomy" id="117903"/>
    <lineage>
        <taxon>Eukaryota</taxon>
        <taxon>Metazoa</taxon>
        <taxon>Spiralia</taxon>
        <taxon>Lophotrochozoa</taxon>
        <taxon>Platyhelminthes</taxon>
        <taxon>Monogenea</taxon>
        <taxon>Polyopisthocotylea</taxon>
        <taxon>Polystomatidea</taxon>
        <taxon>Polystomatidae</taxon>
        <taxon>Protopolystoma</taxon>
    </lineage>
</organism>
<evidence type="ECO:0000313" key="1">
    <source>
        <dbReference type="EMBL" id="VEL24237.1"/>
    </source>
</evidence>